<dbReference type="Proteomes" id="UP001283361">
    <property type="component" value="Unassembled WGS sequence"/>
</dbReference>
<sequence length="85" mass="9813">MTLDTIIIISPLRLHYFSPLLYLRPTPPTGVIKATLGLRCCHKPTELLGPGHRRWFRCGDARWAFRLSQQSKGRHRSVEGDRDML</sequence>
<evidence type="ECO:0000313" key="1">
    <source>
        <dbReference type="EMBL" id="KAK3770828.1"/>
    </source>
</evidence>
<accession>A0AAE0ZJX0</accession>
<dbReference type="EMBL" id="JAWDGP010003786">
    <property type="protein sequence ID" value="KAK3770828.1"/>
    <property type="molecule type" value="Genomic_DNA"/>
</dbReference>
<protein>
    <submittedName>
        <fullName evidence="1">Uncharacterized protein</fullName>
    </submittedName>
</protein>
<evidence type="ECO:0000313" key="2">
    <source>
        <dbReference type="Proteomes" id="UP001283361"/>
    </source>
</evidence>
<proteinExistence type="predicted"/>
<gene>
    <name evidence="1" type="ORF">RRG08_036429</name>
</gene>
<organism evidence="1 2">
    <name type="scientific">Elysia crispata</name>
    <name type="common">lettuce slug</name>
    <dbReference type="NCBI Taxonomy" id="231223"/>
    <lineage>
        <taxon>Eukaryota</taxon>
        <taxon>Metazoa</taxon>
        <taxon>Spiralia</taxon>
        <taxon>Lophotrochozoa</taxon>
        <taxon>Mollusca</taxon>
        <taxon>Gastropoda</taxon>
        <taxon>Heterobranchia</taxon>
        <taxon>Euthyneura</taxon>
        <taxon>Panpulmonata</taxon>
        <taxon>Sacoglossa</taxon>
        <taxon>Placobranchoidea</taxon>
        <taxon>Plakobranchidae</taxon>
        <taxon>Elysia</taxon>
    </lineage>
</organism>
<reference evidence="1" key="1">
    <citation type="journal article" date="2023" name="G3 (Bethesda)">
        <title>A reference genome for the long-term kleptoplast-retaining sea slug Elysia crispata morphotype clarki.</title>
        <authorList>
            <person name="Eastman K.E."/>
            <person name="Pendleton A.L."/>
            <person name="Shaikh M.A."/>
            <person name="Suttiyut T."/>
            <person name="Ogas R."/>
            <person name="Tomko P."/>
            <person name="Gavelis G."/>
            <person name="Widhalm J.R."/>
            <person name="Wisecaver J.H."/>
        </authorList>
    </citation>
    <scope>NUCLEOTIDE SEQUENCE</scope>
    <source>
        <strain evidence="1">ECLA1</strain>
    </source>
</reference>
<keyword evidence="2" id="KW-1185">Reference proteome</keyword>
<name>A0AAE0ZJX0_9GAST</name>
<dbReference type="AlphaFoldDB" id="A0AAE0ZJX0"/>
<comment type="caution">
    <text evidence="1">The sequence shown here is derived from an EMBL/GenBank/DDBJ whole genome shotgun (WGS) entry which is preliminary data.</text>
</comment>